<dbReference type="Pfam" id="PF01855">
    <property type="entry name" value="POR_N"/>
    <property type="match status" value="1"/>
</dbReference>
<dbReference type="PANTHER" id="PTHR32154:SF0">
    <property type="entry name" value="PYRUVATE-FLAVODOXIN OXIDOREDUCTASE-RELATED"/>
    <property type="match status" value="1"/>
</dbReference>
<feature type="domain" description="Pyruvate/ketoisovalerate oxidoreductase catalytic" evidence="4">
    <location>
        <begin position="459"/>
        <end position="654"/>
    </location>
</feature>
<keyword evidence="2" id="KW-0560">Oxidoreductase</keyword>
<feature type="compositionally biased region" description="Polar residues" evidence="3">
    <location>
        <begin position="1"/>
        <end position="22"/>
    </location>
</feature>
<comment type="similarity">
    <text evidence="1">Belongs to the pyruvate:ferredoxin/flavodoxin oxidoreductase family.</text>
</comment>
<dbReference type="AlphaFoldDB" id="A0A6B1DR84"/>
<dbReference type="InterPro" id="IPR019752">
    <property type="entry name" value="Pyrv/ketoisovalerate_OxRed_cat"/>
</dbReference>
<dbReference type="Pfam" id="PF01558">
    <property type="entry name" value="POR"/>
    <property type="match status" value="1"/>
</dbReference>
<evidence type="ECO:0000259" key="5">
    <source>
        <dbReference type="Pfam" id="PF01855"/>
    </source>
</evidence>
<evidence type="ECO:0000313" key="7">
    <source>
        <dbReference type="EMBL" id="MYD88954.1"/>
    </source>
</evidence>
<sequence>MRKISSNGHLSANGRSHGSGNLNGAEPKPRFPGIQTTSDGSGTVTWVETQITQGACAYPITPTTTMGGGYGASVANGARNLWGQPLKFLEPESEHSAATACEGFAVAGGRVSNFTSGQGLVLMKEVLYTISGKRLPVVFHIGSRAITRQGLNVHAGHDDVMCVADCGWGILFAKNAQDAGDLAVMSRRIAEDGFTPIMNVQDGFLTTHTVEDVLLPESELLEEFVGPPGDKIPNLFDPMNPIMTGVVQNQDSYMKGIVAQRNYYDRLPGIIDDVFAEYSALTGRPYDVIEQYRMEDADYAIVGIGCYIETARASIDYLRETFGIKLGIVHVTCYRPFPGRQLVEALAGLKAFSIIERMDDALAPNNPLANDIKAAFGDAMMGHPDFPQITRIPQIFCGIAGLGSRDVRPADFAATVRNMLEGHQRFFVLGVDHDLTLPPEHDPDLRPPGAFSMRGHSVGGFGSVTTNKVIATIAGDVFNKKVQAYPKYGSEKKGLPTTYYLTVANDQILTHCELNHVDFVPMNDINAFVSGNPLSGILKGGAIFVQTSKTDPVEIWADIPPDSQTKIRDLDIRVFAADAALIAREEAPIPDLSVRMQGIVLLGIFLKVTPFSEEADLTYPQVMERAESALRKYFGKRGEAVVQANLKAVKRGYDSVIELSAETKALEVTAPKFDPSAQIELFV</sequence>
<dbReference type="FunFam" id="3.40.50.970:FF:000012">
    <property type="entry name" value="Pyruvate:ferredoxin (Flavodoxin) oxidoreductase"/>
    <property type="match status" value="1"/>
</dbReference>
<feature type="domain" description="Pyruvate:ferredoxin oxidoreductase core" evidence="6">
    <location>
        <begin position="297"/>
        <end position="379"/>
    </location>
</feature>
<dbReference type="SUPFAM" id="SSF53323">
    <property type="entry name" value="Pyruvate-ferredoxin oxidoreductase, PFOR, domain III"/>
    <property type="match status" value="1"/>
</dbReference>
<dbReference type="CDD" id="cd07034">
    <property type="entry name" value="TPP_PYR_PFOR_IOR-alpha_like"/>
    <property type="match status" value="1"/>
</dbReference>
<evidence type="ECO:0000256" key="3">
    <source>
        <dbReference type="SAM" id="MobiDB-lite"/>
    </source>
</evidence>
<dbReference type="InterPro" id="IPR002869">
    <property type="entry name" value="Pyrv_flavodox_OxRed_cen"/>
</dbReference>
<name>A0A6B1DR84_9CHLR</name>
<keyword evidence="7" id="KW-0670">Pyruvate</keyword>
<dbReference type="InterPro" id="IPR050722">
    <property type="entry name" value="Pyruvate:ferred/Flavod_OxRd"/>
</dbReference>
<organism evidence="7">
    <name type="scientific">Caldilineaceae bacterium SB0662_bin_9</name>
    <dbReference type="NCBI Taxonomy" id="2605258"/>
    <lineage>
        <taxon>Bacteria</taxon>
        <taxon>Bacillati</taxon>
        <taxon>Chloroflexota</taxon>
        <taxon>Caldilineae</taxon>
        <taxon>Caldilineales</taxon>
        <taxon>Caldilineaceae</taxon>
    </lineage>
</organism>
<proteinExistence type="inferred from homology"/>
<dbReference type="PANTHER" id="PTHR32154">
    <property type="entry name" value="PYRUVATE-FLAVODOXIN OXIDOREDUCTASE-RELATED"/>
    <property type="match status" value="1"/>
</dbReference>
<dbReference type="Pfam" id="PF17147">
    <property type="entry name" value="PFOR_II"/>
    <property type="match status" value="1"/>
</dbReference>
<protein>
    <submittedName>
        <fullName evidence="7">Pyruvate ferredoxin oxidoreductase</fullName>
    </submittedName>
</protein>
<dbReference type="InterPro" id="IPR033412">
    <property type="entry name" value="PFOR_II"/>
</dbReference>
<feature type="region of interest" description="Disordered" evidence="3">
    <location>
        <begin position="1"/>
        <end position="39"/>
    </location>
</feature>
<accession>A0A6B1DR84</accession>
<dbReference type="InterPro" id="IPR029061">
    <property type="entry name" value="THDP-binding"/>
</dbReference>
<dbReference type="SUPFAM" id="SSF52518">
    <property type="entry name" value="Thiamin diphosphate-binding fold (THDP-binding)"/>
    <property type="match status" value="1"/>
</dbReference>
<evidence type="ECO:0000259" key="4">
    <source>
        <dbReference type="Pfam" id="PF01558"/>
    </source>
</evidence>
<evidence type="ECO:0000256" key="2">
    <source>
        <dbReference type="ARBA" id="ARBA00023002"/>
    </source>
</evidence>
<evidence type="ECO:0000259" key="6">
    <source>
        <dbReference type="Pfam" id="PF17147"/>
    </source>
</evidence>
<dbReference type="InterPro" id="IPR002880">
    <property type="entry name" value="Pyrv_Fd/Flavodoxin_OxRdtase_N"/>
</dbReference>
<dbReference type="InterPro" id="IPR009014">
    <property type="entry name" value="Transketo_C/PFOR_II"/>
</dbReference>
<gene>
    <name evidence="7" type="ORF">F4Y08_01250</name>
</gene>
<comment type="caution">
    <text evidence="7">The sequence shown here is derived from an EMBL/GenBank/DDBJ whole genome shotgun (WGS) entry which is preliminary data.</text>
</comment>
<dbReference type="GO" id="GO:0006979">
    <property type="term" value="P:response to oxidative stress"/>
    <property type="evidence" value="ECO:0007669"/>
    <property type="project" value="TreeGrafter"/>
</dbReference>
<reference evidence="7" key="1">
    <citation type="submission" date="2019-09" db="EMBL/GenBank/DDBJ databases">
        <title>Characterisation of the sponge microbiome using genome-centric metagenomics.</title>
        <authorList>
            <person name="Engelberts J.P."/>
            <person name="Robbins S.J."/>
            <person name="De Goeij J.M."/>
            <person name="Aranda M."/>
            <person name="Bell S.C."/>
            <person name="Webster N.S."/>
        </authorList>
    </citation>
    <scope>NUCLEOTIDE SEQUENCE</scope>
    <source>
        <strain evidence="7">SB0662_bin_9</strain>
    </source>
</reference>
<dbReference type="GO" id="GO:0016903">
    <property type="term" value="F:oxidoreductase activity, acting on the aldehyde or oxo group of donors"/>
    <property type="evidence" value="ECO:0007669"/>
    <property type="project" value="InterPro"/>
</dbReference>
<dbReference type="Gene3D" id="3.40.50.970">
    <property type="match status" value="1"/>
</dbReference>
<feature type="domain" description="Pyruvate flavodoxin/ferredoxin oxidoreductase pyrimidine binding" evidence="5">
    <location>
        <begin position="55"/>
        <end position="274"/>
    </location>
</feature>
<dbReference type="EMBL" id="VXPY01000011">
    <property type="protein sequence ID" value="MYD88954.1"/>
    <property type="molecule type" value="Genomic_DNA"/>
</dbReference>
<dbReference type="Gene3D" id="3.40.50.920">
    <property type="match status" value="1"/>
</dbReference>
<evidence type="ECO:0000256" key="1">
    <source>
        <dbReference type="ARBA" id="ARBA00009032"/>
    </source>
</evidence>
<dbReference type="Gene3D" id="3.40.920.10">
    <property type="entry name" value="Pyruvate-ferredoxin oxidoreductase, PFOR, domain III"/>
    <property type="match status" value="1"/>
</dbReference>
<dbReference type="SUPFAM" id="SSF52922">
    <property type="entry name" value="TK C-terminal domain-like"/>
    <property type="match status" value="1"/>
</dbReference>